<evidence type="ECO:0000256" key="6">
    <source>
        <dbReference type="RuleBase" id="RU363032"/>
    </source>
</evidence>
<keyword evidence="5 6" id="KW-0472">Membrane</keyword>
<feature type="domain" description="ABC transmembrane type-1" evidence="7">
    <location>
        <begin position="204"/>
        <end position="399"/>
    </location>
</feature>
<feature type="transmembrane region" description="Helical" evidence="6">
    <location>
        <begin position="129"/>
        <end position="151"/>
    </location>
</feature>
<feature type="transmembrane region" description="Helical" evidence="6">
    <location>
        <begin position="353"/>
        <end position="373"/>
    </location>
</feature>
<dbReference type="PANTHER" id="PTHR30177">
    <property type="entry name" value="GLYCINE BETAINE/L-PROLINE TRANSPORT SYSTEM PERMEASE PROTEIN PROW"/>
    <property type="match status" value="1"/>
</dbReference>
<feature type="transmembrane region" description="Helical" evidence="6">
    <location>
        <begin position="102"/>
        <end position="123"/>
    </location>
</feature>
<evidence type="ECO:0000256" key="3">
    <source>
        <dbReference type="ARBA" id="ARBA00022692"/>
    </source>
</evidence>
<feature type="transmembrane region" description="Helical" evidence="6">
    <location>
        <begin position="380"/>
        <end position="406"/>
    </location>
</feature>
<feature type="transmembrane region" description="Helical" evidence="6">
    <location>
        <begin position="327"/>
        <end position="347"/>
    </location>
</feature>
<dbReference type="Proteomes" id="UP001184614">
    <property type="component" value="Unassembled WGS sequence"/>
</dbReference>
<keyword evidence="4 6" id="KW-1133">Transmembrane helix</keyword>
<comment type="subcellular location">
    <subcellularLocation>
        <location evidence="1 6">Cell membrane</location>
        <topology evidence="1 6">Multi-pass membrane protein</topology>
    </subcellularLocation>
</comment>
<comment type="caution">
    <text evidence="8">The sequence shown here is derived from an EMBL/GenBank/DDBJ whole genome shotgun (WGS) entry which is preliminary data.</text>
</comment>
<gene>
    <name evidence="8" type="ORF">J2782_004107</name>
</gene>
<sequence>MASFNEASRRQDRVILSDIITEDRSAYHGRSHVFDKLGLAFALLSGASFALPFALFRANRIVQGEGQYLLDALPTMASALLVVAIVLGMIVATFVRRPALRLVASSVSLAVLLVMIGVSASYLSPDGNTYARVSPASGFWLLLFASALYVADSLVRLNVRPSLRIGLLLIATLLFAMLLGSGLWDDISFIKEYQSRADSFWNEAQRHVALALGSLIAATIIGIPIGLICYRLPRVRASVLNSLNIVQTIPSMALFGLLIAPMGWLAVQFPWAAQLGIRGIGAAPAFVALFLYSLLPIVANTVSGLTNVPDALTDAARGMGMTRLQRLFKTEFPLAFPVILTGIRIVMVQNIGLTTIAALIGGGGFGVFVFQGIGQTAMDLVLLGALPTVLLAFAAGVILDAVIQIARGQTA</sequence>
<accession>A0ABU1MF15</accession>
<feature type="transmembrane region" description="Helical" evidence="6">
    <location>
        <begin position="204"/>
        <end position="230"/>
    </location>
</feature>
<dbReference type="EMBL" id="JAVDQT010000010">
    <property type="protein sequence ID" value="MDR6434356.1"/>
    <property type="molecule type" value="Genomic_DNA"/>
</dbReference>
<evidence type="ECO:0000256" key="1">
    <source>
        <dbReference type="ARBA" id="ARBA00004651"/>
    </source>
</evidence>
<dbReference type="Gene3D" id="1.10.3720.10">
    <property type="entry name" value="MetI-like"/>
    <property type="match status" value="1"/>
</dbReference>
<dbReference type="InterPro" id="IPR000515">
    <property type="entry name" value="MetI-like"/>
</dbReference>
<organism evidence="8 9">
    <name type="scientific">Brucella pseudogrignonensis</name>
    <dbReference type="NCBI Taxonomy" id="419475"/>
    <lineage>
        <taxon>Bacteria</taxon>
        <taxon>Pseudomonadati</taxon>
        <taxon>Pseudomonadota</taxon>
        <taxon>Alphaproteobacteria</taxon>
        <taxon>Hyphomicrobiales</taxon>
        <taxon>Brucellaceae</taxon>
        <taxon>Brucella/Ochrobactrum group</taxon>
        <taxon>Brucella</taxon>
    </lineage>
</organism>
<dbReference type="InterPro" id="IPR051204">
    <property type="entry name" value="ABC_transp_perm/SBD"/>
</dbReference>
<proteinExistence type="inferred from homology"/>
<feature type="transmembrane region" description="Helical" evidence="6">
    <location>
        <begin position="76"/>
        <end position="95"/>
    </location>
</feature>
<evidence type="ECO:0000256" key="5">
    <source>
        <dbReference type="ARBA" id="ARBA00023136"/>
    </source>
</evidence>
<evidence type="ECO:0000256" key="4">
    <source>
        <dbReference type="ARBA" id="ARBA00022989"/>
    </source>
</evidence>
<protein>
    <submittedName>
        <fullName evidence="8">Osmoprotectant transport system permease protein</fullName>
    </submittedName>
</protein>
<name>A0ABU1MF15_9HYPH</name>
<dbReference type="Pfam" id="PF00528">
    <property type="entry name" value="BPD_transp_1"/>
    <property type="match status" value="1"/>
</dbReference>
<dbReference type="PROSITE" id="PS50928">
    <property type="entry name" value="ABC_TM1"/>
    <property type="match status" value="1"/>
</dbReference>
<evidence type="ECO:0000313" key="8">
    <source>
        <dbReference type="EMBL" id="MDR6434356.1"/>
    </source>
</evidence>
<dbReference type="RefSeq" id="WP_310015785.1">
    <property type="nucleotide sequence ID" value="NZ_JAVDQT010000010.1"/>
</dbReference>
<evidence type="ECO:0000256" key="2">
    <source>
        <dbReference type="ARBA" id="ARBA00022448"/>
    </source>
</evidence>
<keyword evidence="2 6" id="KW-0813">Transport</keyword>
<feature type="transmembrane region" description="Helical" evidence="6">
    <location>
        <begin position="163"/>
        <end position="184"/>
    </location>
</feature>
<keyword evidence="3 6" id="KW-0812">Transmembrane</keyword>
<dbReference type="SUPFAM" id="SSF161098">
    <property type="entry name" value="MetI-like"/>
    <property type="match status" value="1"/>
</dbReference>
<dbReference type="InterPro" id="IPR035906">
    <property type="entry name" value="MetI-like_sf"/>
</dbReference>
<evidence type="ECO:0000259" key="7">
    <source>
        <dbReference type="PROSITE" id="PS50928"/>
    </source>
</evidence>
<feature type="transmembrane region" description="Helical" evidence="6">
    <location>
        <begin position="37"/>
        <end position="56"/>
    </location>
</feature>
<feature type="transmembrane region" description="Helical" evidence="6">
    <location>
        <begin position="275"/>
        <end position="295"/>
    </location>
</feature>
<dbReference type="CDD" id="cd06261">
    <property type="entry name" value="TM_PBP2"/>
    <property type="match status" value="1"/>
</dbReference>
<keyword evidence="9" id="KW-1185">Reference proteome</keyword>
<feature type="transmembrane region" description="Helical" evidence="6">
    <location>
        <begin position="251"/>
        <end position="269"/>
    </location>
</feature>
<evidence type="ECO:0000313" key="9">
    <source>
        <dbReference type="Proteomes" id="UP001184614"/>
    </source>
</evidence>
<dbReference type="PANTHER" id="PTHR30177:SF30">
    <property type="entry name" value="GLYCINE BETAINE UPTAKE SYSTEM PERMEASE PROTEIN YEHY"/>
    <property type="match status" value="1"/>
</dbReference>
<comment type="similarity">
    <text evidence="6">Belongs to the binding-protein-dependent transport system permease family.</text>
</comment>
<reference evidence="8 9" key="1">
    <citation type="submission" date="2023-07" db="EMBL/GenBank/DDBJ databases">
        <title>Sorghum-associated microbial communities from plants grown in Nebraska, USA.</title>
        <authorList>
            <person name="Schachtman D."/>
        </authorList>
    </citation>
    <scope>NUCLEOTIDE SEQUENCE [LARGE SCALE GENOMIC DNA]</scope>
    <source>
        <strain evidence="8 9">DS1730</strain>
    </source>
</reference>